<accession>A0ACC1I7W5</accession>
<comment type="caution">
    <text evidence="1">The sequence shown here is derived from an EMBL/GenBank/DDBJ whole genome shotgun (WGS) entry which is preliminary data.</text>
</comment>
<sequence length="152" mass="17449">AVLEVQNEWMAMIDRENLMREQSKFRDYADIGAEMDSGSGEEDEEDEDEDFNPNRAPGAAPSGYGISDDDDNEEEEDESDDEDASDEDEISERQMAKLVRQGLYRTETDRFGNITYIKNDEDKNENEKKESESEDEDNEDEQLADKLANTKL</sequence>
<dbReference type="Proteomes" id="UP001150581">
    <property type="component" value="Unassembled WGS sequence"/>
</dbReference>
<feature type="non-terminal residue" evidence="1">
    <location>
        <position position="1"/>
    </location>
</feature>
<gene>
    <name evidence="1" type="ORF">LPJ66_009308</name>
</gene>
<keyword evidence="2" id="KW-1185">Reference proteome</keyword>
<proteinExistence type="predicted"/>
<evidence type="ECO:0000313" key="2">
    <source>
        <dbReference type="Proteomes" id="UP001150581"/>
    </source>
</evidence>
<organism evidence="1 2">
    <name type="scientific">Kickxella alabastrina</name>
    <dbReference type="NCBI Taxonomy" id="61397"/>
    <lineage>
        <taxon>Eukaryota</taxon>
        <taxon>Fungi</taxon>
        <taxon>Fungi incertae sedis</taxon>
        <taxon>Zoopagomycota</taxon>
        <taxon>Kickxellomycotina</taxon>
        <taxon>Kickxellomycetes</taxon>
        <taxon>Kickxellales</taxon>
        <taxon>Kickxellaceae</taxon>
        <taxon>Kickxella</taxon>
    </lineage>
</organism>
<dbReference type="EMBL" id="JANBPG010002091">
    <property type="protein sequence ID" value="KAJ1887076.1"/>
    <property type="molecule type" value="Genomic_DNA"/>
</dbReference>
<protein>
    <submittedName>
        <fullName evidence="1">Uncharacterized protein</fullName>
    </submittedName>
</protein>
<evidence type="ECO:0000313" key="1">
    <source>
        <dbReference type="EMBL" id="KAJ1887076.1"/>
    </source>
</evidence>
<name>A0ACC1I7W5_9FUNG</name>
<reference evidence="1" key="1">
    <citation type="submission" date="2022-07" db="EMBL/GenBank/DDBJ databases">
        <title>Phylogenomic reconstructions and comparative analyses of Kickxellomycotina fungi.</title>
        <authorList>
            <person name="Reynolds N.K."/>
            <person name="Stajich J.E."/>
            <person name="Barry K."/>
            <person name="Grigoriev I.V."/>
            <person name="Crous P."/>
            <person name="Smith M.E."/>
        </authorList>
    </citation>
    <scope>NUCLEOTIDE SEQUENCE</scope>
    <source>
        <strain evidence="1">Benny 63K</strain>
    </source>
</reference>